<dbReference type="CDD" id="cd08512">
    <property type="entry name" value="PBP2_NikA_DppA_OppA_like_7"/>
    <property type="match status" value="1"/>
</dbReference>
<dbReference type="InterPro" id="IPR039424">
    <property type="entry name" value="SBP_5"/>
</dbReference>
<dbReference type="SUPFAM" id="SSF53850">
    <property type="entry name" value="Periplasmic binding protein-like II"/>
    <property type="match status" value="1"/>
</dbReference>
<keyword evidence="3" id="KW-0813">Transport</keyword>
<dbReference type="Gene3D" id="3.40.190.10">
    <property type="entry name" value="Periplasmic binding protein-like II"/>
    <property type="match status" value="1"/>
</dbReference>
<evidence type="ECO:0000259" key="6">
    <source>
        <dbReference type="Pfam" id="PF00496"/>
    </source>
</evidence>
<comment type="caution">
    <text evidence="7">The sequence shown here is derived from an EMBL/GenBank/DDBJ whole genome shotgun (WGS) entry which is preliminary data.</text>
</comment>
<evidence type="ECO:0000256" key="5">
    <source>
        <dbReference type="SAM" id="SignalP"/>
    </source>
</evidence>
<dbReference type="InterPro" id="IPR030678">
    <property type="entry name" value="Peptide/Ni-bd"/>
</dbReference>
<evidence type="ECO:0000313" key="7">
    <source>
        <dbReference type="EMBL" id="MBB5751552.1"/>
    </source>
</evidence>
<sequence length="528" mass="59334">MSKLRMLALSSALLAGTLLPLLPAAAQSPSETLIVAGPRTPESLELEYPSTEAVQEARKNVYERLLAYEMKPNEDGVMVENFDKLTGALAKSWEVSPDRTSITFHLTDAKSHAGNTLSADDVMWTFERGWTLKGTFYWYMHQMLKIQDFSAFQKVDDHTVKVTLPGPSPLIERLWVNSDLGIIDATEAKKHLTDEDPWGTKWLSTNTASFSPYKVTTFTPGREIVYEANEAYYRGAPTLKKIIFREIPTSANRVAALQAGSIDVAEWLLPRELNLLEKAPGVKVWKVFGNYIHRVDLTNTIEPFTDKRVRQALNYLVPRDQIEKSVYYGTARPTKSPVSEIYPGFTDAFFKYSEDVEKAKALLAEAGYANGFKTELGYRTGDEIEEQIAIILKTSFARAGVDLQLSKLPSSTLVERYTSGKIPAYFLRDMAIVPDAAYVTNLWLNSQSLVDFSRYKNPAVDTLIDKNLTATDEAARLADMKKVQEMVVDDAPWVFLFNPGYQLATRANVSGTSWYTPNGNAWFDYKKN</sequence>
<evidence type="ECO:0000256" key="2">
    <source>
        <dbReference type="ARBA" id="ARBA00005695"/>
    </source>
</evidence>
<dbReference type="AlphaFoldDB" id="A0A7W9CTH1"/>
<dbReference type="PIRSF" id="PIRSF002741">
    <property type="entry name" value="MppA"/>
    <property type="match status" value="1"/>
</dbReference>
<dbReference type="PANTHER" id="PTHR30290">
    <property type="entry name" value="PERIPLASMIC BINDING COMPONENT OF ABC TRANSPORTER"/>
    <property type="match status" value="1"/>
</dbReference>
<keyword evidence="4 5" id="KW-0732">Signal</keyword>
<comment type="similarity">
    <text evidence="2">Belongs to the bacterial solute-binding protein 5 family.</text>
</comment>
<organism evidence="7 8">
    <name type="scientific">Prosthecomicrobium pneumaticum</name>
    <dbReference type="NCBI Taxonomy" id="81895"/>
    <lineage>
        <taxon>Bacteria</taxon>
        <taxon>Pseudomonadati</taxon>
        <taxon>Pseudomonadota</taxon>
        <taxon>Alphaproteobacteria</taxon>
        <taxon>Hyphomicrobiales</taxon>
        <taxon>Kaistiaceae</taxon>
        <taxon>Prosthecomicrobium</taxon>
    </lineage>
</organism>
<keyword evidence="8" id="KW-1185">Reference proteome</keyword>
<name>A0A7W9CTH1_9HYPH</name>
<evidence type="ECO:0000313" key="8">
    <source>
        <dbReference type="Proteomes" id="UP000523821"/>
    </source>
</evidence>
<dbReference type="Gene3D" id="3.90.76.10">
    <property type="entry name" value="Dipeptide-binding Protein, Domain 1"/>
    <property type="match status" value="1"/>
</dbReference>
<dbReference type="GO" id="GO:0015833">
    <property type="term" value="P:peptide transport"/>
    <property type="evidence" value="ECO:0007669"/>
    <property type="project" value="TreeGrafter"/>
</dbReference>
<dbReference type="RefSeq" id="WP_183852323.1">
    <property type="nucleotide sequence ID" value="NZ_JACHOO010000001.1"/>
</dbReference>
<feature type="signal peptide" evidence="5">
    <location>
        <begin position="1"/>
        <end position="26"/>
    </location>
</feature>
<dbReference type="Pfam" id="PF00496">
    <property type="entry name" value="SBP_bac_5"/>
    <property type="match status" value="1"/>
</dbReference>
<gene>
    <name evidence="7" type="ORF">GGQ63_000595</name>
</gene>
<feature type="chain" id="PRO_5031077320" evidence="5">
    <location>
        <begin position="27"/>
        <end position="528"/>
    </location>
</feature>
<evidence type="ECO:0000256" key="4">
    <source>
        <dbReference type="ARBA" id="ARBA00022729"/>
    </source>
</evidence>
<comment type="subcellular location">
    <subcellularLocation>
        <location evidence="1">Periplasm</location>
    </subcellularLocation>
</comment>
<protein>
    <submittedName>
        <fullName evidence="7">Peptide/nickel transport system substrate-binding protein</fullName>
    </submittedName>
</protein>
<accession>A0A7W9CTH1</accession>
<dbReference type="Gene3D" id="3.10.105.10">
    <property type="entry name" value="Dipeptide-binding Protein, Domain 3"/>
    <property type="match status" value="1"/>
</dbReference>
<reference evidence="7 8" key="1">
    <citation type="submission" date="2020-08" db="EMBL/GenBank/DDBJ databases">
        <title>Genomic Encyclopedia of Type Strains, Phase IV (KMG-IV): sequencing the most valuable type-strain genomes for metagenomic binning, comparative biology and taxonomic classification.</title>
        <authorList>
            <person name="Goeker M."/>
        </authorList>
    </citation>
    <scope>NUCLEOTIDE SEQUENCE [LARGE SCALE GENOMIC DNA]</scope>
    <source>
        <strain evidence="7 8">DSM 16268</strain>
    </source>
</reference>
<dbReference type="GO" id="GO:0030288">
    <property type="term" value="C:outer membrane-bounded periplasmic space"/>
    <property type="evidence" value="ECO:0007669"/>
    <property type="project" value="UniProtKB-ARBA"/>
</dbReference>
<dbReference type="Proteomes" id="UP000523821">
    <property type="component" value="Unassembled WGS sequence"/>
</dbReference>
<feature type="domain" description="Solute-binding protein family 5" evidence="6">
    <location>
        <begin position="85"/>
        <end position="447"/>
    </location>
</feature>
<evidence type="ECO:0000256" key="3">
    <source>
        <dbReference type="ARBA" id="ARBA00022448"/>
    </source>
</evidence>
<dbReference type="PANTHER" id="PTHR30290:SF10">
    <property type="entry name" value="PERIPLASMIC OLIGOPEPTIDE-BINDING PROTEIN-RELATED"/>
    <property type="match status" value="1"/>
</dbReference>
<proteinExistence type="inferred from homology"/>
<dbReference type="EMBL" id="JACHOO010000001">
    <property type="protein sequence ID" value="MBB5751552.1"/>
    <property type="molecule type" value="Genomic_DNA"/>
</dbReference>
<dbReference type="GO" id="GO:0043190">
    <property type="term" value="C:ATP-binding cassette (ABC) transporter complex"/>
    <property type="evidence" value="ECO:0007669"/>
    <property type="project" value="InterPro"/>
</dbReference>
<dbReference type="InterPro" id="IPR000914">
    <property type="entry name" value="SBP_5_dom"/>
</dbReference>
<dbReference type="GO" id="GO:1904680">
    <property type="term" value="F:peptide transmembrane transporter activity"/>
    <property type="evidence" value="ECO:0007669"/>
    <property type="project" value="TreeGrafter"/>
</dbReference>
<evidence type="ECO:0000256" key="1">
    <source>
        <dbReference type="ARBA" id="ARBA00004418"/>
    </source>
</evidence>